<dbReference type="EMBL" id="JAPEIS010000014">
    <property type="protein sequence ID" value="KAJ8059780.1"/>
    <property type="molecule type" value="Genomic_DNA"/>
</dbReference>
<protein>
    <submittedName>
        <fullName evidence="2">Uncharacterized protein</fullName>
    </submittedName>
</protein>
<accession>A0A9X0ABF2</accession>
<dbReference type="AlphaFoldDB" id="A0A9X0ABF2"/>
<organism evidence="2 3">
    <name type="scientific">Sclerotinia nivalis</name>
    <dbReference type="NCBI Taxonomy" id="352851"/>
    <lineage>
        <taxon>Eukaryota</taxon>
        <taxon>Fungi</taxon>
        <taxon>Dikarya</taxon>
        <taxon>Ascomycota</taxon>
        <taxon>Pezizomycotina</taxon>
        <taxon>Leotiomycetes</taxon>
        <taxon>Helotiales</taxon>
        <taxon>Sclerotiniaceae</taxon>
        <taxon>Sclerotinia</taxon>
    </lineage>
</organism>
<sequence length="66" mass="7579">MSSQRERASKIWKERVEEKREPNVPATRDNVRATKSLPNLQDGTSPLVTSPRHQLALRGLRTLWQG</sequence>
<dbReference type="Proteomes" id="UP001152300">
    <property type="component" value="Unassembled WGS sequence"/>
</dbReference>
<feature type="compositionally biased region" description="Polar residues" evidence="1">
    <location>
        <begin position="36"/>
        <end position="49"/>
    </location>
</feature>
<name>A0A9X0ABF2_9HELO</name>
<evidence type="ECO:0000313" key="2">
    <source>
        <dbReference type="EMBL" id="KAJ8059780.1"/>
    </source>
</evidence>
<proteinExistence type="predicted"/>
<evidence type="ECO:0000313" key="3">
    <source>
        <dbReference type="Proteomes" id="UP001152300"/>
    </source>
</evidence>
<reference evidence="2" key="1">
    <citation type="submission" date="2022-11" db="EMBL/GenBank/DDBJ databases">
        <title>Genome Resource of Sclerotinia nivalis Strain SnTB1, a Plant Pathogen Isolated from American Ginseng.</title>
        <authorList>
            <person name="Fan S."/>
        </authorList>
    </citation>
    <scope>NUCLEOTIDE SEQUENCE</scope>
    <source>
        <strain evidence="2">SnTB1</strain>
    </source>
</reference>
<feature type="region of interest" description="Disordered" evidence="1">
    <location>
        <begin position="1"/>
        <end position="49"/>
    </location>
</feature>
<evidence type="ECO:0000256" key="1">
    <source>
        <dbReference type="SAM" id="MobiDB-lite"/>
    </source>
</evidence>
<comment type="caution">
    <text evidence="2">The sequence shown here is derived from an EMBL/GenBank/DDBJ whole genome shotgun (WGS) entry which is preliminary data.</text>
</comment>
<gene>
    <name evidence="2" type="ORF">OCU04_011412</name>
</gene>
<feature type="compositionally biased region" description="Basic and acidic residues" evidence="1">
    <location>
        <begin position="1"/>
        <end position="22"/>
    </location>
</feature>
<keyword evidence="3" id="KW-1185">Reference proteome</keyword>